<accession>A0A914P0Q9</accession>
<feature type="compositionally biased region" description="Basic residues" evidence="1">
    <location>
        <begin position="133"/>
        <end position="142"/>
    </location>
</feature>
<feature type="region of interest" description="Disordered" evidence="1">
    <location>
        <begin position="1"/>
        <end position="24"/>
    </location>
</feature>
<feature type="compositionally biased region" description="Basic and acidic residues" evidence="1">
    <location>
        <begin position="374"/>
        <end position="399"/>
    </location>
</feature>
<feature type="compositionally biased region" description="Basic and acidic residues" evidence="1">
    <location>
        <begin position="37"/>
        <end position="52"/>
    </location>
</feature>
<evidence type="ECO:0000313" key="2">
    <source>
        <dbReference type="Proteomes" id="UP000887578"/>
    </source>
</evidence>
<keyword evidence="2" id="KW-1185">Reference proteome</keyword>
<evidence type="ECO:0000256" key="1">
    <source>
        <dbReference type="SAM" id="MobiDB-lite"/>
    </source>
</evidence>
<feature type="compositionally biased region" description="Pro residues" evidence="1">
    <location>
        <begin position="59"/>
        <end position="84"/>
    </location>
</feature>
<feature type="compositionally biased region" description="Polar residues" evidence="1">
    <location>
        <begin position="343"/>
        <end position="361"/>
    </location>
</feature>
<feature type="region of interest" description="Disordered" evidence="1">
    <location>
        <begin position="37"/>
        <end position="203"/>
    </location>
</feature>
<dbReference type="Proteomes" id="UP000887578">
    <property type="component" value="Unplaced"/>
</dbReference>
<organism evidence="2 3">
    <name type="scientific">Panagrolaimus davidi</name>
    <dbReference type="NCBI Taxonomy" id="227884"/>
    <lineage>
        <taxon>Eukaryota</taxon>
        <taxon>Metazoa</taxon>
        <taxon>Ecdysozoa</taxon>
        <taxon>Nematoda</taxon>
        <taxon>Chromadorea</taxon>
        <taxon>Rhabditida</taxon>
        <taxon>Tylenchina</taxon>
        <taxon>Panagrolaimomorpha</taxon>
        <taxon>Panagrolaimoidea</taxon>
        <taxon>Panagrolaimidae</taxon>
        <taxon>Panagrolaimus</taxon>
    </lineage>
</organism>
<feature type="compositionally biased region" description="Low complexity" evidence="1">
    <location>
        <begin position="1"/>
        <end position="15"/>
    </location>
</feature>
<sequence length="460" mass="52253">MLRLLNLNKPKNLKPTKGFHFEPSNFNENEFIERKNKLVEEDEERERKEKLAAFKKAHPPPPIQKPPPKPVPPIQTPKLPPKPSIEPVKINLKLQPNTVPLNKETQKLKRPPVVFTSSSESSSSDDDYEKRSKSSKSKKSKSFRSPSPQKERKSKSPQKSKHIDSTVSKEKANHVSTVDKFNNKHQPPIKTTLRKPMPPELNAFYPSMNLSGYKIPKIGDPTPPPMPQPTIKSLIHEPGKATKSVEPMQQFLKPEEPQDTVPKTVTKSVKVRMPEFLKPQEPWKAKEDVVRVKENIVETLKIKYSSLSHNMDKGKKEKHHHHHHSSKNSERSNSVISNHIHKSPNNIERSGSLNRETTTKVPSLVIKPPQKFKHPNDIKKEDKHQSKEKEKSSSSKDKAGISIKIGSIPLSQKDTVKTEEKSLKTKIEIPKSENPERPIPQQPLKLKINFGSKKPAGKKG</sequence>
<dbReference type="WBParaSite" id="PDA_v2.g11342.t1">
    <property type="protein sequence ID" value="PDA_v2.g11342.t1"/>
    <property type="gene ID" value="PDA_v2.g11342"/>
</dbReference>
<dbReference type="AlphaFoldDB" id="A0A914P0Q9"/>
<reference evidence="3" key="1">
    <citation type="submission" date="2022-11" db="UniProtKB">
        <authorList>
            <consortium name="WormBaseParasite"/>
        </authorList>
    </citation>
    <scope>IDENTIFICATION</scope>
</reference>
<feature type="compositionally biased region" description="Basic and acidic residues" evidence="1">
    <location>
        <begin position="414"/>
        <end position="436"/>
    </location>
</feature>
<proteinExistence type="predicted"/>
<feature type="compositionally biased region" description="Basic residues" evidence="1">
    <location>
        <begin position="316"/>
        <end position="326"/>
    </location>
</feature>
<protein>
    <submittedName>
        <fullName evidence="3">Uncharacterized protein</fullName>
    </submittedName>
</protein>
<feature type="region of interest" description="Disordered" evidence="1">
    <location>
        <begin position="303"/>
        <end position="460"/>
    </location>
</feature>
<evidence type="ECO:0000313" key="3">
    <source>
        <dbReference type="WBParaSite" id="PDA_v2.g11342.t1"/>
    </source>
</evidence>
<feature type="compositionally biased region" description="Basic and acidic residues" evidence="1">
    <location>
        <begin position="161"/>
        <end position="173"/>
    </location>
</feature>
<name>A0A914P0Q9_9BILA</name>